<dbReference type="OrthoDB" id="5327978at2759"/>
<dbReference type="GO" id="GO:0120029">
    <property type="term" value="P:proton export across plasma membrane"/>
    <property type="evidence" value="ECO:0007669"/>
    <property type="project" value="InterPro"/>
</dbReference>
<feature type="transmembrane region" description="Helical" evidence="12">
    <location>
        <begin position="68"/>
        <end position="90"/>
    </location>
</feature>
<sequence>MVWDQLDTSKTHVAYAIVAVFSTIFALCSLFVKEKLYLGEASVATLYGLIVGPHALNWFNPFTWGNYFNITLEISRILLCVEIVAVSVELPKKYVLHHWFPLFLLLIPCMTAGWLIIGAFVYAIIPGLTFGYGLLISACVTATDPILAQAVVGKGKFAKRVPAHLRNLLSAESACNDGVSVPFVYLALNIILHEGDASKIAKNWICVTVLYECLFGAIMGAIFGYSCRKALRFAEGHDLIDRESFLAFYIMLATLCAGFGSILGVDDLLASFAAGTAFSWDGWFTDRTEESNVSTVIDVLLNMAYFVYFGTIVPWSDFNNAELGLNCWRLICLAIVVLLLRRLPAVLLTKFINPDLKNWKEAFFVGHFGPIGVGAVFAAIIAIADLEADILHISHGPTTNYPTESEYYQLIRIIWPTVCFLIITSIIVHGSSVAVLVLGRQLQSMTFTMTWTKAESGDIRSGNWFNRLPKIERSGTSFSIKRIDTMAPSEEGEFYSGSSDEKFADEKQNARLNANIGMERFNEISANPTIETSGVPVKPSGGANRKKKKRLLKHKRSKKRKAPPVSETLDLKNGRKNHPDEDREANKDDVDEKQDTIYYPVGNEPSISSKNNSISEIDEATNVPLDKQKKLVLPLQKIISNATQHSDTSKEVIANDMEGTIHVNPEAMKKISENFEIDEDDIKPVYDEDGQLRIPTQAINYKDKLVIEDQHGEVLHTVPSRNSTLSSASRSNSLRSRSGTVRKLATSLGFFPSSEAEEKKEQNDSADNIDEPPSIANVLEKEPSKRSTTYKSKGKSRSNTTASKSALEKVIDFGDVLLQKNVAPRRTKKLHGFRVDDDIIIENEDGEILGRYKVNVKKQKALEAKEGLSEDQYNRNLVGKALKYFGLKKRREILDEEMNQMTNGDLIPGDGEVVDLGIEDKIKHFINADSSQAVVTLPPHLRKSHLSSSERNAGLRSNRNKQDSRNCYEETTSEEYNSHQNDDSFEDSSSNNSTYSSDSRDVSLEPSDPLYSESKFEKARRSAALDKSRRKSDDEEE</sequence>
<feature type="transmembrane region" description="Helical" evidence="12">
    <location>
        <begin position="102"/>
        <end position="125"/>
    </location>
</feature>
<dbReference type="InterPro" id="IPR006153">
    <property type="entry name" value="Cation/H_exchanger_TM"/>
</dbReference>
<dbReference type="Proteomes" id="UP000249293">
    <property type="component" value="Chromosome 1"/>
</dbReference>
<organism evidence="15 16">
    <name type="scientific">Pichia kudriavzevii</name>
    <name type="common">Yeast</name>
    <name type="synonym">Issatchenkia orientalis</name>
    <dbReference type="NCBI Taxonomy" id="4909"/>
    <lineage>
        <taxon>Eukaryota</taxon>
        <taxon>Fungi</taxon>
        <taxon>Dikarya</taxon>
        <taxon>Ascomycota</taxon>
        <taxon>Saccharomycotina</taxon>
        <taxon>Pichiomycetes</taxon>
        <taxon>Pichiales</taxon>
        <taxon>Pichiaceae</taxon>
        <taxon>Pichia</taxon>
    </lineage>
</organism>
<feature type="region of interest" description="Disordered" evidence="11">
    <location>
        <begin position="719"/>
        <end position="740"/>
    </location>
</feature>
<feature type="transmembrane region" description="Helical" evidence="12">
    <location>
        <begin position="12"/>
        <end position="32"/>
    </location>
</feature>
<keyword evidence="4" id="KW-0050">Antiport</keyword>
<keyword evidence="8" id="KW-0406">Ion transport</keyword>
<evidence type="ECO:0000256" key="6">
    <source>
        <dbReference type="ARBA" id="ARBA00022989"/>
    </source>
</evidence>
<feature type="compositionally biased region" description="Polar residues" evidence="11">
    <location>
        <begin position="786"/>
        <end position="803"/>
    </location>
</feature>
<evidence type="ECO:0000259" key="14">
    <source>
        <dbReference type="Pfam" id="PF08619"/>
    </source>
</evidence>
<gene>
    <name evidence="15" type="ORF">C5L36_0A01720</name>
</gene>
<evidence type="ECO:0008006" key="17">
    <source>
        <dbReference type="Google" id="ProtNLM"/>
    </source>
</evidence>
<evidence type="ECO:0000256" key="1">
    <source>
        <dbReference type="ARBA" id="ARBA00004141"/>
    </source>
</evidence>
<feature type="compositionally biased region" description="Basic residues" evidence="11">
    <location>
        <begin position="544"/>
        <end position="562"/>
    </location>
</feature>
<evidence type="ECO:0000259" key="13">
    <source>
        <dbReference type="Pfam" id="PF00999"/>
    </source>
</evidence>
<feature type="compositionally biased region" description="Low complexity" evidence="11">
    <location>
        <begin position="987"/>
        <end position="997"/>
    </location>
</feature>
<dbReference type="GO" id="GO:0005886">
    <property type="term" value="C:plasma membrane"/>
    <property type="evidence" value="ECO:0007669"/>
    <property type="project" value="InterPro"/>
</dbReference>
<feature type="transmembrane region" description="Helical" evidence="12">
    <location>
        <begin position="37"/>
        <end position="56"/>
    </location>
</feature>
<evidence type="ECO:0000256" key="3">
    <source>
        <dbReference type="ARBA" id="ARBA00022448"/>
    </source>
</evidence>
<evidence type="ECO:0000256" key="11">
    <source>
        <dbReference type="SAM" id="MobiDB-lite"/>
    </source>
</evidence>
<feature type="region of interest" description="Disordered" evidence="11">
    <location>
        <begin position="525"/>
        <end position="613"/>
    </location>
</feature>
<keyword evidence="10" id="KW-0739">Sodium transport</keyword>
<feature type="region of interest" description="Disordered" evidence="11">
    <location>
        <begin position="939"/>
        <end position="1037"/>
    </location>
</feature>
<comment type="subcellular location">
    <subcellularLocation>
        <location evidence="1">Membrane</location>
        <topology evidence="1">Multi-pass membrane protein</topology>
    </subcellularLocation>
</comment>
<keyword evidence="5 12" id="KW-0812">Transmembrane</keyword>
<dbReference type="PANTHER" id="PTHR31382">
    <property type="entry name" value="NA(+)/H(+) ANTIPORTER"/>
    <property type="match status" value="1"/>
</dbReference>
<keyword evidence="7" id="KW-0915">Sodium</keyword>
<feature type="transmembrane region" description="Helical" evidence="12">
    <location>
        <begin position="204"/>
        <end position="225"/>
    </location>
</feature>
<evidence type="ECO:0000256" key="2">
    <source>
        <dbReference type="ARBA" id="ARBA00005248"/>
    </source>
</evidence>
<dbReference type="AlphaFoldDB" id="A0A2U9QX24"/>
<feature type="transmembrane region" description="Helical" evidence="12">
    <location>
        <begin position="131"/>
        <end position="153"/>
    </location>
</feature>
<dbReference type="GO" id="GO:0030007">
    <property type="term" value="P:intracellular potassium ion homeostasis"/>
    <property type="evidence" value="ECO:0007669"/>
    <property type="project" value="TreeGrafter"/>
</dbReference>
<dbReference type="InterPro" id="IPR038770">
    <property type="entry name" value="Na+/solute_symporter_sf"/>
</dbReference>
<evidence type="ECO:0000256" key="7">
    <source>
        <dbReference type="ARBA" id="ARBA00023053"/>
    </source>
</evidence>
<evidence type="ECO:0000313" key="16">
    <source>
        <dbReference type="Proteomes" id="UP000249293"/>
    </source>
</evidence>
<dbReference type="VEuPathDB" id="FungiDB:C5L36_0A01720"/>
<dbReference type="STRING" id="4909.A0A2U9QX24"/>
<feature type="transmembrane region" description="Helical" evidence="12">
    <location>
        <begin position="246"/>
        <end position="265"/>
    </location>
</feature>
<comment type="similarity">
    <text evidence="2">Belongs to the fungal Na(+)/H(+) exchanger family.</text>
</comment>
<evidence type="ECO:0000256" key="4">
    <source>
        <dbReference type="ARBA" id="ARBA00022449"/>
    </source>
</evidence>
<dbReference type="RefSeq" id="XP_029319043.1">
    <property type="nucleotide sequence ID" value="XM_029463183.1"/>
</dbReference>
<proteinExistence type="inferred from homology"/>
<evidence type="ECO:0000256" key="9">
    <source>
        <dbReference type="ARBA" id="ARBA00023136"/>
    </source>
</evidence>
<protein>
    <recommendedName>
        <fullName evidence="17">Na(+)/H(+) antiporter</fullName>
    </recommendedName>
</protein>
<dbReference type="KEGG" id="pkz:C5L36_0A01720"/>
<dbReference type="InterPro" id="IPR013928">
    <property type="entry name" value="Cation/H_antiporter_C"/>
</dbReference>
<feature type="transmembrane region" description="Helical" evidence="12">
    <location>
        <begin position="413"/>
        <end position="439"/>
    </location>
</feature>
<name>A0A2U9QX24_PICKU</name>
<keyword evidence="3" id="KW-0813">Transport</keyword>
<feature type="domain" description="Cation/H+ exchanger transmembrane" evidence="13">
    <location>
        <begin position="25"/>
        <end position="437"/>
    </location>
</feature>
<reference evidence="15 16" key="1">
    <citation type="submission" date="2018-06" db="EMBL/GenBank/DDBJ databases">
        <title>Population genomics shows no distinction between pathogenic Candida krusei and environmental Pichia kudriavzevii: One species, four names.</title>
        <authorList>
            <person name="Douglass A.P."/>
            <person name="Offei B."/>
            <person name="Braun-Galleani S."/>
            <person name="Coughlan A.Y."/>
            <person name="Martos A."/>
            <person name="Ortiz-Merino R.A."/>
            <person name="Byrne K.P."/>
            <person name="Wolfe K.H."/>
        </authorList>
    </citation>
    <scope>NUCLEOTIDE SEQUENCE [LARGE SCALE GENOMIC DNA]</scope>
    <source>
        <strain evidence="15 16">CBS573</strain>
    </source>
</reference>
<feature type="compositionally biased region" description="Basic and acidic residues" evidence="11">
    <location>
        <begin position="569"/>
        <end position="595"/>
    </location>
</feature>
<dbReference type="GO" id="GO:0036376">
    <property type="term" value="P:sodium ion export across plasma membrane"/>
    <property type="evidence" value="ECO:0007669"/>
    <property type="project" value="InterPro"/>
</dbReference>
<feature type="transmembrane region" description="Helical" evidence="12">
    <location>
        <begin position="362"/>
        <end position="384"/>
    </location>
</feature>
<evidence type="ECO:0000256" key="10">
    <source>
        <dbReference type="ARBA" id="ARBA00023201"/>
    </source>
</evidence>
<dbReference type="Pfam" id="PF00999">
    <property type="entry name" value="Na_H_Exchanger"/>
    <property type="match status" value="1"/>
</dbReference>
<keyword evidence="6 12" id="KW-1133">Transmembrane helix</keyword>
<feature type="compositionally biased region" description="Basic and acidic residues" evidence="11">
    <location>
        <begin position="1014"/>
        <end position="1037"/>
    </location>
</feature>
<feature type="compositionally biased region" description="Low complexity" evidence="11">
    <location>
        <begin position="720"/>
        <end position="738"/>
    </location>
</feature>
<accession>A0A2U9QX24</accession>
<dbReference type="FunFam" id="1.20.1530.20:FF:000015">
    <property type="entry name" value="Na(+)/H(+) antiporter 2"/>
    <property type="match status" value="1"/>
</dbReference>
<dbReference type="Pfam" id="PF08619">
    <property type="entry name" value="Nha1_C"/>
    <property type="match status" value="1"/>
</dbReference>
<feature type="region of interest" description="Disordered" evidence="11">
    <location>
        <begin position="752"/>
        <end position="803"/>
    </location>
</feature>
<evidence type="ECO:0000256" key="5">
    <source>
        <dbReference type="ARBA" id="ARBA00022692"/>
    </source>
</evidence>
<evidence type="ECO:0000313" key="15">
    <source>
        <dbReference type="EMBL" id="AWU73566.1"/>
    </source>
</evidence>
<keyword evidence="16" id="KW-1185">Reference proteome</keyword>
<keyword evidence="9 12" id="KW-0472">Membrane</keyword>
<dbReference type="EMBL" id="CP028773">
    <property type="protein sequence ID" value="AWU73566.1"/>
    <property type="molecule type" value="Genomic_DNA"/>
</dbReference>
<feature type="domain" description="Alkali metal cation/H+ antiporter Nha1 C-terminal" evidence="14">
    <location>
        <begin position="464"/>
        <end position="1036"/>
    </location>
</feature>
<dbReference type="GO" id="GO:0015385">
    <property type="term" value="F:sodium:proton antiporter activity"/>
    <property type="evidence" value="ECO:0007669"/>
    <property type="project" value="InterPro"/>
</dbReference>
<dbReference type="InterPro" id="IPR004712">
    <property type="entry name" value="Na+/H+_antiporter_fungi"/>
</dbReference>
<dbReference type="GO" id="GO:0042391">
    <property type="term" value="P:regulation of membrane potential"/>
    <property type="evidence" value="ECO:0007669"/>
    <property type="project" value="InterPro"/>
</dbReference>
<feature type="compositionally biased region" description="Low complexity" evidence="11">
    <location>
        <begin position="603"/>
        <end position="613"/>
    </location>
</feature>
<evidence type="ECO:0000256" key="8">
    <source>
        <dbReference type="ARBA" id="ARBA00023065"/>
    </source>
</evidence>
<feature type="compositionally biased region" description="Polar residues" evidence="11">
    <location>
        <begin position="946"/>
        <end position="957"/>
    </location>
</feature>
<dbReference type="GeneID" id="40381276"/>
<evidence type="ECO:0000256" key="12">
    <source>
        <dbReference type="SAM" id="Phobius"/>
    </source>
</evidence>
<feature type="transmembrane region" description="Helical" evidence="12">
    <location>
        <begin position="323"/>
        <end position="341"/>
    </location>
</feature>
<dbReference type="Gene3D" id="1.20.1530.20">
    <property type="match status" value="1"/>
</dbReference>
<dbReference type="PANTHER" id="PTHR31382:SF4">
    <property type="entry name" value="NA(+)_H(+) ANTIPORTER"/>
    <property type="match status" value="1"/>
</dbReference>